<dbReference type="PANTHER" id="PTHR10539">
    <property type="entry name" value="26S PROTEASOME NON-ATPASE REGULATORY SUBUNIT 13"/>
    <property type="match status" value="1"/>
</dbReference>
<name>A0A2N3NEL0_9PEZI</name>
<dbReference type="GO" id="GO:0008541">
    <property type="term" value="C:proteasome regulatory particle, lid subcomplex"/>
    <property type="evidence" value="ECO:0007669"/>
    <property type="project" value="TreeGrafter"/>
</dbReference>
<dbReference type="PANTHER" id="PTHR10539:SF0">
    <property type="entry name" value="26S PROTEASOME NON-ATPASE REGULATORY SUBUNIT 13"/>
    <property type="match status" value="1"/>
</dbReference>
<evidence type="ECO:0000313" key="5">
    <source>
        <dbReference type="EMBL" id="PKS10869.1"/>
    </source>
</evidence>
<dbReference type="InterPro" id="IPR054179">
    <property type="entry name" value="PSD13_N"/>
</dbReference>
<comment type="caution">
    <text evidence="5">The sequence shown here is derived from an EMBL/GenBank/DDBJ whole genome shotgun (WGS) entry which is preliminary data.</text>
</comment>
<dbReference type="GO" id="GO:0005634">
    <property type="term" value="C:nucleus"/>
    <property type="evidence" value="ECO:0007669"/>
    <property type="project" value="TreeGrafter"/>
</dbReference>
<dbReference type="VEuPathDB" id="FungiDB:jhhlp_002626"/>
<keyword evidence="6" id="KW-1185">Reference proteome</keyword>
<feature type="signal peptide" evidence="3">
    <location>
        <begin position="1"/>
        <end position="19"/>
    </location>
</feature>
<dbReference type="GO" id="GO:0006511">
    <property type="term" value="P:ubiquitin-dependent protein catabolic process"/>
    <property type="evidence" value="ECO:0007669"/>
    <property type="project" value="TreeGrafter"/>
</dbReference>
<dbReference type="InterPro" id="IPR000717">
    <property type="entry name" value="PCI_dom"/>
</dbReference>
<gene>
    <name evidence="5" type="ORF">jhhlp_002626</name>
</gene>
<evidence type="ECO:0000313" key="6">
    <source>
        <dbReference type="Proteomes" id="UP000233524"/>
    </source>
</evidence>
<proteinExistence type="inferred from homology"/>
<dbReference type="GO" id="GO:0005829">
    <property type="term" value="C:cytosol"/>
    <property type="evidence" value="ECO:0007669"/>
    <property type="project" value="TreeGrafter"/>
</dbReference>
<protein>
    <recommendedName>
        <fullName evidence="4">PCI domain-containing protein</fullName>
    </recommendedName>
</protein>
<keyword evidence="2" id="KW-0647">Proteasome</keyword>
<dbReference type="InterPro" id="IPR035298">
    <property type="entry name" value="PSMD13"/>
</dbReference>
<evidence type="ECO:0000256" key="3">
    <source>
        <dbReference type="SAM" id="SignalP"/>
    </source>
</evidence>
<evidence type="ECO:0000256" key="1">
    <source>
        <dbReference type="ARBA" id="ARBA00006207"/>
    </source>
</evidence>
<organism evidence="5 6">
    <name type="scientific">Lomentospora prolificans</name>
    <dbReference type="NCBI Taxonomy" id="41688"/>
    <lineage>
        <taxon>Eukaryota</taxon>
        <taxon>Fungi</taxon>
        <taxon>Dikarya</taxon>
        <taxon>Ascomycota</taxon>
        <taxon>Pezizomycotina</taxon>
        <taxon>Sordariomycetes</taxon>
        <taxon>Hypocreomycetidae</taxon>
        <taxon>Microascales</taxon>
        <taxon>Microascaceae</taxon>
        <taxon>Lomentospora</taxon>
    </lineage>
</organism>
<dbReference type="FunCoup" id="A0A2N3NEL0">
    <property type="interactions" value="1305"/>
</dbReference>
<dbReference type="Pfam" id="PF22037">
    <property type="entry name" value="PSD13_N"/>
    <property type="match status" value="1"/>
</dbReference>
<dbReference type="SMART" id="SM00088">
    <property type="entry name" value="PINT"/>
    <property type="match status" value="1"/>
</dbReference>
<feature type="domain" description="PCI" evidence="4">
    <location>
        <begin position="214"/>
        <end position="382"/>
    </location>
</feature>
<dbReference type="GO" id="GO:0005198">
    <property type="term" value="F:structural molecule activity"/>
    <property type="evidence" value="ECO:0007669"/>
    <property type="project" value="TreeGrafter"/>
</dbReference>
<dbReference type="STRING" id="41688.A0A2N3NEL0"/>
<evidence type="ECO:0000259" key="4">
    <source>
        <dbReference type="PROSITE" id="PS50250"/>
    </source>
</evidence>
<dbReference type="OrthoDB" id="1093at2759"/>
<sequence>MGFWLVSWVGFQCVVVTFKEDSPVRNRLPDPRPLALASTMSQDMIPDFLAEQRDETPEELQGLILKFENFWERKLWHQLTEALLQFFRDPRSEPQRLAFYKVFVLKFADKINQLKLVELALAASTQCPNEREKLHFLEALMKKVDHENTQDALVYASVAVARVKLELDDRDGARKDLSNCERILDSLASVDTVVHAAFYDANATYYQIITDFAAYYRNALLYLACIDVNSLSSDEKESRAYHLSVAALVSESIYNFGELLLHPILDVLVRSKDYPWLRELLFAFNRGDLDAFDRLSNHIASNELLHQHTGELRQKIYLAALTEAIFQRPPHDRSISFKDVAESTKVRPNEIEHLIMKAFSLGLLRGTIDQVDEIAHITWVQPKVLDMKQIANMRQRLLDWDSSVNNLGHYIENKGKDVWAV</sequence>
<dbReference type="SUPFAM" id="SSF46785">
    <property type="entry name" value="Winged helix' DNA-binding domain"/>
    <property type="match status" value="1"/>
</dbReference>
<dbReference type="Proteomes" id="UP000233524">
    <property type="component" value="Unassembled WGS sequence"/>
</dbReference>
<feature type="chain" id="PRO_5014982082" description="PCI domain-containing protein" evidence="3">
    <location>
        <begin position="20"/>
        <end position="421"/>
    </location>
</feature>
<dbReference type="AlphaFoldDB" id="A0A2N3NEL0"/>
<dbReference type="InParanoid" id="A0A2N3NEL0"/>
<dbReference type="Pfam" id="PF01399">
    <property type="entry name" value="PCI"/>
    <property type="match status" value="1"/>
</dbReference>
<accession>A0A2N3NEL0</accession>
<dbReference type="InterPro" id="IPR040798">
    <property type="entry name" value="Rpn9_C"/>
</dbReference>
<dbReference type="InterPro" id="IPR036390">
    <property type="entry name" value="WH_DNA-bd_sf"/>
</dbReference>
<dbReference type="EMBL" id="NLAX01000008">
    <property type="protein sequence ID" value="PKS10869.1"/>
    <property type="molecule type" value="Genomic_DNA"/>
</dbReference>
<dbReference type="PROSITE" id="PS50250">
    <property type="entry name" value="PCI"/>
    <property type="match status" value="1"/>
</dbReference>
<comment type="similarity">
    <text evidence="1">Belongs to the proteasome subunit S11 family.</text>
</comment>
<keyword evidence="3" id="KW-0732">Signal</keyword>
<reference evidence="5 6" key="1">
    <citation type="journal article" date="2017" name="G3 (Bethesda)">
        <title>First Draft Genome Sequence of the Pathogenic Fungus Lomentospora prolificans (Formerly Scedosporium prolificans).</title>
        <authorList>
            <person name="Luo R."/>
            <person name="Zimin A."/>
            <person name="Workman R."/>
            <person name="Fan Y."/>
            <person name="Pertea G."/>
            <person name="Grossman N."/>
            <person name="Wear M.P."/>
            <person name="Jia B."/>
            <person name="Miller H."/>
            <person name="Casadevall A."/>
            <person name="Timp W."/>
            <person name="Zhang S.X."/>
            <person name="Salzberg S.L."/>
        </authorList>
    </citation>
    <scope>NUCLEOTIDE SEQUENCE [LARGE SCALE GENOMIC DNA]</scope>
    <source>
        <strain evidence="5 6">JHH-5317</strain>
    </source>
</reference>
<evidence type="ECO:0000256" key="2">
    <source>
        <dbReference type="ARBA" id="ARBA00022942"/>
    </source>
</evidence>
<dbReference type="Pfam" id="PF18261">
    <property type="entry name" value="Rpn9_C"/>
    <property type="match status" value="1"/>
</dbReference>